<dbReference type="PANTHER" id="PTHR45527:SF1">
    <property type="entry name" value="FATTY ACID SYNTHASE"/>
    <property type="match status" value="1"/>
</dbReference>
<dbReference type="InterPro" id="IPR025110">
    <property type="entry name" value="AMP-bd_C"/>
</dbReference>
<feature type="non-terminal residue" evidence="2">
    <location>
        <position position="115"/>
    </location>
</feature>
<name>A0ABS1MJZ8_9NOCA</name>
<keyword evidence="3" id="KW-1185">Reference proteome</keyword>
<dbReference type="Pfam" id="PF13193">
    <property type="entry name" value="AMP-binding_C"/>
    <property type="match status" value="1"/>
</dbReference>
<organism evidence="2 3">
    <name type="scientific">Nocardia acididurans</name>
    <dbReference type="NCBI Taxonomy" id="2802282"/>
    <lineage>
        <taxon>Bacteria</taxon>
        <taxon>Bacillati</taxon>
        <taxon>Actinomycetota</taxon>
        <taxon>Actinomycetes</taxon>
        <taxon>Mycobacteriales</taxon>
        <taxon>Nocardiaceae</taxon>
        <taxon>Nocardia</taxon>
    </lineage>
</organism>
<feature type="domain" description="AMP-binding enzyme C-terminal" evidence="1">
    <location>
        <begin position="2"/>
        <end position="75"/>
    </location>
</feature>
<dbReference type="PANTHER" id="PTHR45527">
    <property type="entry name" value="NONRIBOSOMAL PEPTIDE SYNTHETASE"/>
    <property type="match status" value="1"/>
</dbReference>
<sequence>QAALTTHPGVSQAAVVAREDHTGDTRLIGYIVPDTSTTALDPSQIRRYTREQLPEYMVPAAVVVLDALPVTVNGKLDKRALPTPEYTPGTTYRAPSTPAQEILVAIFQRVLGVER</sequence>
<dbReference type="RefSeq" id="WP_201958906.1">
    <property type="nucleotide sequence ID" value="NZ_JAERRJ010000073.1"/>
</dbReference>
<dbReference type="EMBL" id="JAERRJ010000073">
    <property type="protein sequence ID" value="MBL1080370.1"/>
    <property type="molecule type" value="Genomic_DNA"/>
</dbReference>
<evidence type="ECO:0000259" key="1">
    <source>
        <dbReference type="Pfam" id="PF13193"/>
    </source>
</evidence>
<dbReference type="Gene3D" id="3.30.300.30">
    <property type="match status" value="1"/>
</dbReference>
<gene>
    <name evidence="2" type="ORF">JK358_38855</name>
</gene>
<proteinExistence type="predicted"/>
<dbReference type="SUPFAM" id="SSF56801">
    <property type="entry name" value="Acetyl-CoA synthetase-like"/>
    <property type="match status" value="1"/>
</dbReference>
<feature type="non-terminal residue" evidence="2">
    <location>
        <position position="1"/>
    </location>
</feature>
<evidence type="ECO:0000313" key="2">
    <source>
        <dbReference type="EMBL" id="MBL1080370.1"/>
    </source>
</evidence>
<protein>
    <recommendedName>
        <fullName evidence="1">AMP-binding enzyme C-terminal domain-containing protein</fullName>
    </recommendedName>
</protein>
<dbReference type="InterPro" id="IPR045851">
    <property type="entry name" value="AMP-bd_C_sf"/>
</dbReference>
<accession>A0ABS1MJZ8</accession>
<dbReference type="Proteomes" id="UP000602198">
    <property type="component" value="Unassembled WGS sequence"/>
</dbReference>
<reference evidence="2 3" key="1">
    <citation type="submission" date="2021-01" db="EMBL/GenBank/DDBJ databases">
        <title>WGS of actinomycetes isolated from Thailand.</title>
        <authorList>
            <person name="Thawai C."/>
        </authorList>
    </citation>
    <scope>NUCLEOTIDE SEQUENCE [LARGE SCALE GENOMIC DNA]</scope>
    <source>
        <strain evidence="2 3">LPG 2</strain>
    </source>
</reference>
<evidence type="ECO:0000313" key="3">
    <source>
        <dbReference type="Proteomes" id="UP000602198"/>
    </source>
</evidence>
<comment type="caution">
    <text evidence="2">The sequence shown here is derived from an EMBL/GenBank/DDBJ whole genome shotgun (WGS) entry which is preliminary data.</text>
</comment>